<protein>
    <submittedName>
        <fullName evidence="1">Uncharacterized protein</fullName>
    </submittedName>
</protein>
<organism evidence="1 2">
    <name type="scientific">Rickenella mellea</name>
    <dbReference type="NCBI Taxonomy" id="50990"/>
    <lineage>
        <taxon>Eukaryota</taxon>
        <taxon>Fungi</taxon>
        <taxon>Dikarya</taxon>
        <taxon>Basidiomycota</taxon>
        <taxon>Agaricomycotina</taxon>
        <taxon>Agaricomycetes</taxon>
        <taxon>Hymenochaetales</taxon>
        <taxon>Rickenellaceae</taxon>
        <taxon>Rickenella</taxon>
    </lineage>
</organism>
<reference evidence="1 2" key="1">
    <citation type="submission" date="2018-06" db="EMBL/GenBank/DDBJ databases">
        <title>A transcriptomic atlas of mushroom development highlights an independent origin of complex multicellularity.</title>
        <authorList>
            <consortium name="DOE Joint Genome Institute"/>
            <person name="Krizsan K."/>
            <person name="Almasi E."/>
            <person name="Merenyi Z."/>
            <person name="Sahu N."/>
            <person name="Viragh M."/>
            <person name="Koszo T."/>
            <person name="Mondo S."/>
            <person name="Kiss B."/>
            <person name="Balint B."/>
            <person name="Kues U."/>
            <person name="Barry K."/>
            <person name="Hegedus J.C."/>
            <person name="Henrissat B."/>
            <person name="Johnson J."/>
            <person name="Lipzen A."/>
            <person name="Ohm R."/>
            <person name="Nagy I."/>
            <person name="Pangilinan J."/>
            <person name="Yan J."/>
            <person name="Xiong Y."/>
            <person name="Grigoriev I.V."/>
            <person name="Hibbett D.S."/>
            <person name="Nagy L.G."/>
        </authorList>
    </citation>
    <scope>NUCLEOTIDE SEQUENCE [LARGE SCALE GENOMIC DNA]</scope>
    <source>
        <strain evidence="1 2">SZMC22713</strain>
    </source>
</reference>
<accession>A0A4Y7PQB6</accession>
<dbReference type="OrthoDB" id="5945798at2759"/>
<evidence type="ECO:0000313" key="2">
    <source>
        <dbReference type="Proteomes" id="UP000294933"/>
    </source>
</evidence>
<name>A0A4Y7PQB6_9AGAM</name>
<evidence type="ECO:0000313" key="1">
    <source>
        <dbReference type="EMBL" id="TDL17564.1"/>
    </source>
</evidence>
<sequence>MYGLHCTCRLCQSQLAEAESDTPNARLSLLDTAPTIYAIHEKPGKAAQDLDKLCTRLESTYVDPPTIQPRFCYIDKLSLLSLSCTMTGDRKRLLETSLRGLSALGFEAQVDETGHLEVWRHGHCGQDVVMIAVMPASWLTHKGLLSETASWKAIVREALDVQEGHWTYHTKPLTMEHMHPIDLSDSD</sequence>
<dbReference type="VEuPathDB" id="FungiDB:BD410DRAFT_843493"/>
<dbReference type="EMBL" id="ML170219">
    <property type="protein sequence ID" value="TDL17564.1"/>
    <property type="molecule type" value="Genomic_DNA"/>
</dbReference>
<dbReference type="Proteomes" id="UP000294933">
    <property type="component" value="Unassembled WGS sequence"/>
</dbReference>
<keyword evidence="2" id="KW-1185">Reference proteome</keyword>
<gene>
    <name evidence="1" type="ORF">BD410DRAFT_843493</name>
</gene>
<dbReference type="AlphaFoldDB" id="A0A4Y7PQB6"/>
<proteinExistence type="predicted"/>